<name>A0AAI9EEA6_9PEZI</name>
<dbReference type="SMART" id="SM00220">
    <property type="entry name" value="S_TKc"/>
    <property type="match status" value="1"/>
</dbReference>
<dbReference type="PROSITE" id="PS00107">
    <property type="entry name" value="PROTEIN_KINASE_ATP"/>
    <property type="match status" value="1"/>
</dbReference>
<dbReference type="PROSITE" id="PS50011">
    <property type="entry name" value="PROTEIN_KINASE_DOM"/>
    <property type="match status" value="1"/>
</dbReference>
<protein>
    <submittedName>
        <fullName evidence="6">Ribosomal S6 kinase alpha-2</fullName>
    </submittedName>
</protein>
<dbReference type="AlphaFoldDB" id="A0AAI9EEA6"/>
<keyword evidence="6" id="KW-0418">Kinase</keyword>
<dbReference type="GO" id="GO:0004672">
    <property type="term" value="F:protein kinase activity"/>
    <property type="evidence" value="ECO:0007669"/>
    <property type="project" value="InterPro"/>
</dbReference>
<dbReference type="Pfam" id="PF00069">
    <property type="entry name" value="Pkinase"/>
    <property type="match status" value="1"/>
</dbReference>
<feature type="compositionally biased region" description="Low complexity" evidence="4">
    <location>
        <begin position="564"/>
        <end position="582"/>
    </location>
</feature>
<feature type="binding site" evidence="3">
    <location>
        <position position="189"/>
    </location>
    <ligand>
        <name>ATP</name>
        <dbReference type="ChEBI" id="CHEBI:30616"/>
    </ligand>
</feature>
<dbReference type="InterPro" id="IPR008271">
    <property type="entry name" value="Ser/Thr_kinase_AS"/>
</dbReference>
<evidence type="ECO:0000256" key="4">
    <source>
        <dbReference type="SAM" id="MobiDB-lite"/>
    </source>
</evidence>
<dbReference type="InterPro" id="IPR017441">
    <property type="entry name" value="Protein_kinase_ATP_BS"/>
</dbReference>
<accession>A0AAI9EEA6</accession>
<reference evidence="6" key="1">
    <citation type="submission" date="2023-11" db="EMBL/GenBank/DDBJ databases">
        <authorList>
            <person name="Alioto T."/>
            <person name="Alioto T."/>
            <person name="Gomez Garrido J."/>
        </authorList>
    </citation>
    <scope>NUCLEOTIDE SEQUENCE</scope>
</reference>
<keyword evidence="7" id="KW-1185">Reference proteome</keyword>
<sequence>MAENEEPQPAAYLVFRRLAQPDSDRPIERCIGIYANDEFDVGREDVSRALELEDRSVSNHHFRIRCVVYDDDGEGRVAPMVYARVLSSHAVIFRRHGLDDEGGWLDLTKKCGDMLLNSGDSLQLTRQVSVVFRMGKDTYKPPPLDTVQKAEVQRFSDRYQMTPRVLGMGGYAAVYVAVKRHTGRQFACKVLRVPTIDADEQPVGFREDPELQKMREKIAREYTVLKKLSHPNIIMLEKVFRTTHNVYIFQELFTAGDLLSYLDKTGPLPEEQAAVIIRQLLEAVKYLHDNHVVHRDIKPENILMTSWRVGARVVLTDFGQSRTIADMENAAKRSGVFRMSTMIGTHGYTAPEVYARVKRDLQQGSGYTQAVDIWAIGCVTATCLTNETILPDAVDLKTTEMTQLVQYLDVLDYGRHWDKVGYRAKDFIRGCLAPDESNRLTASACLEMEWFRHPYYSADFDAAYKRAIQDWEPKKYDEDIIELIDTSGIVDEQPPPEEQVSHHFVVKPPVRVRPASTDFDRTIGGFRPSELHASPIEVPRTPPSKRKDPPSTVRAPAYHRPPDTVTQTQSQSQSQSVLLDDFLPPPPSSVTLDQNLALASENSLRNGGTGMKRRVSNLRPPAYRPRGQVYR</sequence>
<dbReference type="Gene3D" id="2.60.200.20">
    <property type="match status" value="1"/>
</dbReference>
<proteinExistence type="predicted"/>
<dbReference type="InterPro" id="IPR000719">
    <property type="entry name" value="Prot_kinase_dom"/>
</dbReference>
<dbReference type="Gene3D" id="1.10.510.10">
    <property type="entry name" value="Transferase(Phosphotransferase) domain 1"/>
    <property type="match status" value="1"/>
</dbReference>
<evidence type="ECO:0000256" key="1">
    <source>
        <dbReference type="ARBA" id="ARBA00022741"/>
    </source>
</evidence>
<evidence type="ECO:0000313" key="7">
    <source>
        <dbReference type="Proteomes" id="UP001296104"/>
    </source>
</evidence>
<dbReference type="SUPFAM" id="SSF56112">
    <property type="entry name" value="Protein kinase-like (PK-like)"/>
    <property type="match status" value="1"/>
</dbReference>
<dbReference type="GO" id="GO:0005524">
    <property type="term" value="F:ATP binding"/>
    <property type="evidence" value="ECO:0007669"/>
    <property type="project" value="UniProtKB-UniRule"/>
</dbReference>
<evidence type="ECO:0000313" key="6">
    <source>
        <dbReference type="EMBL" id="CAK4032994.1"/>
    </source>
</evidence>
<dbReference type="EMBL" id="CAVMBE010000076">
    <property type="protein sequence ID" value="CAK4032994.1"/>
    <property type="molecule type" value="Genomic_DNA"/>
</dbReference>
<dbReference type="PANTHER" id="PTHR24347">
    <property type="entry name" value="SERINE/THREONINE-PROTEIN KINASE"/>
    <property type="match status" value="1"/>
</dbReference>
<dbReference type="InterPro" id="IPR011009">
    <property type="entry name" value="Kinase-like_dom_sf"/>
</dbReference>
<keyword evidence="1 3" id="KW-0547">Nucleotide-binding</keyword>
<evidence type="ECO:0000259" key="5">
    <source>
        <dbReference type="PROSITE" id="PS50011"/>
    </source>
</evidence>
<organism evidence="6 7">
    <name type="scientific">Lecanosticta acicola</name>
    <dbReference type="NCBI Taxonomy" id="111012"/>
    <lineage>
        <taxon>Eukaryota</taxon>
        <taxon>Fungi</taxon>
        <taxon>Dikarya</taxon>
        <taxon>Ascomycota</taxon>
        <taxon>Pezizomycotina</taxon>
        <taxon>Dothideomycetes</taxon>
        <taxon>Dothideomycetidae</taxon>
        <taxon>Mycosphaerellales</taxon>
        <taxon>Mycosphaerellaceae</taxon>
        <taxon>Lecanosticta</taxon>
    </lineage>
</organism>
<keyword evidence="6" id="KW-0808">Transferase</keyword>
<dbReference type="Proteomes" id="UP001296104">
    <property type="component" value="Unassembled WGS sequence"/>
</dbReference>
<evidence type="ECO:0000256" key="2">
    <source>
        <dbReference type="ARBA" id="ARBA00022840"/>
    </source>
</evidence>
<dbReference type="PROSITE" id="PS00108">
    <property type="entry name" value="PROTEIN_KINASE_ST"/>
    <property type="match status" value="1"/>
</dbReference>
<dbReference type="Gene3D" id="3.30.200.20">
    <property type="entry name" value="Phosphorylase Kinase, domain 1"/>
    <property type="match status" value="1"/>
</dbReference>
<feature type="domain" description="Protein kinase" evidence="5">
    <location>
        <begin position="160"/>
        <end position="456"/>
    </location>
</feature>
<evidence type="ECO:0000256" key="3">
    <source>
        <dbReference type="PROSITE-ProRule" id="PRU10141"/>
    </source>
</evidence>
<gene>
    <name evidence="6" type="ORF">LECACI_7A008152</name>
</gene>
<keyword evidence="2 3" id="KW-0067">ATP-binding</keyword>
<comment type="caution">
    <text evidence="6">The sequence shown here is derived from an EMBL/GenBank/DDBJ whole genome shotgun (WGS) entry which is preliminary data.</text>
</comment>
<feature type="region of interest" description="Disordered" evidence="4">
    <location>
        <begin position="522"/>
        <end position="631"/>
    </location>
</feature>